<dbReference type="AlphaFoldDB" id="A0A3Q0FFF4"/>
<proteinExistence type="predicted"/>
<dbReference type="Proteomes" id="UP000087766">
    <property type="component" value="Chromosome 10"/>
</dbReference>
<protein>
    <submittedName>
        <fullName evidence="3">Uncharacterized protein LOC111242670</fullName>
    </submittedName>
</protein>
<dbReference type="KEGG" id="vra:111242670"/>
<organism evidence="2 3">
    <name type="scientific">Vigna radiata var. radiata</name>
    <name type="common">Mung bean</name>
    <name type="synonym">Phaseolus aureus</name>
    <dbReference type="NCBI Taxonomy" id="3916"/>
    <lineage>
        <taxon>Eukaryota</taxon>
        <taxon>Viridiplantae</taxon>
        <taxon>Streptophyta</taxon>
        <taxon>Embryophyta</taxon>
        <taxon>Tracheophyta</taxon>
        <taxon>Spermatophyta</taxon>
        <taxon>Magnoliopsida</taxon>
        <taxon>eudicotyledons</taxon>
        <taxon>Gunneridae</taxon>
        <taxon>Pentapetalae</taxon>
        <taxon>rosids</taxon>
        <taxon>fabids</taxon>
        <taxon>Fabales</taxon>
        <taxon>Fabaceae</taxon>
        <taxon>Papilionoideae</taxon>
        <taxon>50 kb inversion clade</taxon>
        <taxon>NPAAA clade</taxon>
        <taxon>indigoferoid/millettioid clade</taxon>
        <taxon>Phaseoleae</taxon>
        <taxon>Vigna</taxon>
    </lineage>
</organism>
<evidence type="ECO:0000313" key="3">
    <source>
        <dbReference type="RefSeq" id="XP_022642795.1"/>
    </source>
</evidence>
<dbReference type="RefSeq" id="XP_022642795.1">
    <property type="nucleotide sequence ID" value="XM_022787074.1"/>
</dbReference>
<dbReference type="OrthoDB" id="74240at2759"/>
<keyword evidence="2" id="KW-1185">Reference proteome</keyword>
<dbReference type="PANTHER" id="PTHR47484">
    <property type="entry name" value="COMPLEX 1 PROTEIN CONTAINING PROTEIN, EXPRESSED"/>
    <property type="match status" value="1"/>
</dbReference>
<feature type="region of interest" description="Disordered" evidence="1">
    <location>
        <begin position="171"/>
        <end position="190"/>
    </location>
</feature>
<evidence type="ECO:0000256" key="1">
    <source>
        <dbReference type="SAM" id="MobiDB-lite"/>
    </source>
</evidence>
<sequence length="202" mass="23420">MVGKVQEWLCVWNWIHRRNWRCSQQRFMHDGPDTVEELLDRHLVKNKNDNDEFENRRQLTSTRCEALSLYRDILCNATSLQCLERLNTTACNRMEVMCHGFKLLQPNTRGMEPDRPCLRSFQPVHLRLCLQRFRPVTTHHPSSAPLSSTPKAACLPWTKVHMVDLSMDGRTKVHSQPETTPTAPEKVAQSLPRSGYICHGKC</sequence>
<dbReference type="GeneID" id="111242670"/>
<dbReference type="STRING" id="3916.A0A3Q0FFF4"/>
<reference evidence="2" key="1">
    <citation type="journal article" date="2014" name="Nat. Commun.">
        <title>Genome sequence of mungbean and insights into evolution within Vigna species.</title>
        <authorList>
            <person name="Kang Y.J."/>
            <person name="Kim S.K."/>
            <person name="Kim M.Y."/>
            <person name="Lestari P."/>
            <person name="Kim K.H."/>
            <person name="Ha B.K."/>
            <person name="Jun T.H."/>
            <person name="Hwang W.J."/>
            <person name="Lee T."/>
            <person name="Lee J."/>
            <person name="Shim S."/>
            <person name="Yoon M.Y."/>
            <person name="Jang Y.E."/>
            <person name="Han K.S."/>
            <person name="Taeprayoon P."/>
            <person name="Yoon N."/>
            <person name="Somta P."/>
            <person name="Tanya P."/>
            <person name="Kim K.S."/>
            <person name="Gwag J.G."/>
            <person name="Moon J.K."/>
            <person name="Lee Y.H."/>
            <person name="Park B.S."/>
            <person name="Bombarely A."/>
            <person name="Doyle J.J."/>
            <person name="Jackson S.A."/>
            <person name="Schafleitner R."/>
            <person name="Srinives P."/>
            <person name="Varshney R.K."/>
            <person name="Lee S.H."/>
        </authorList>
    </citation>
    <scope>NUCLEOTIDE SEQUENCE [LARGE SCALE GENOMIC DNA]</scope>
    <source>
        <strain evidence="2">cv. VC1973A</strain>
    </source>
</reference>
<reference evidence="3" key="2">
    <citation type="submission" date="2025-08" db="UniProtKB">
        <authorList>
            <consortium name="RefSeq"/>
        </authorList>
    </citation>
    <scope>IDENTIFICATION</scope>
    <source>
        <tissue evidence="3">Leaf</tissue>
    </source>
</reference>
<dbReference type="PANTHER" id="PTHR47484:SF1">
    <property type="entry name" value="COMPLEX 1 PROTEIN CONTAINING PROTEIN, EXPRESSED"/>
    <property type="match status" value="1"/>
</dbReference>
<gene>
    <name evidence="3" type="primary">LOC111242670</name>
</gene>
<evidence type="ECO:0000313" key="2">
    <source>
        <dbReference type="Proteomes" id="UP000087766"/>
    </source>
</evidence>
<name>A0A3Q0FFF4_VIGRR</name>
<accession>A0A3Q0FFF4</accession>